<dbReference type="AlphaFoldDB" id="A0A7S1W383"/>
<sequence length="302" mass="32458">MPPAVPKVEVSAQMDMQFNASGKVCGPMHMPWPAGMRSSSHIAGLRGSGSEPVIAGPGTALESECQRRSERGQEFRERLRKTASTLGGSCPPWAEITVPASRPSSSSSAYAAGMRSLGTLHSRPISTGFIDCSHRSGNTGIPTGTYNPAKHTWAHPLARSEKKRQTAPAGEPGSWSWTMHKAKDHLGFGPNGVVDRRDGVTCAVSEDTPAWFVGTRTHAGPMSTKTVPVRRAPRLELQSGGLKVMSRTFQRGDDLSCTTTLHDRPTPPTPSQRHSRSGDHTHHQARQAHLEFGGCQVKGEFG</sequence>
<feature type="region of interest" description="Disordered" evidence="1">
    <location>
        <begin position="253"/>
        <end position="285"/>
    </location>
</feature>
<evidence type="ECO:0000256" key="1">
    <source>
        <dbReference type="SAM" id="MobiDB-lite"/>
    </source>
</evidence>
<dbReference type="EMBL" id="HBGE01048970">
    <property type="protein sequence ID" value="CAD9146413.1"/>
    <property type="molecule type" value="Transcribed_RNA"/>
</dbReference>
<name>A0A7S1W383_ALECA</name>
<reference evidence="2" key="1">
    <citation type="submission" date="2021-01" db="EMBL/GenBank/DDBJ databases">
        <authorList>
            <person name="Corre E."/>
            <person name="Pelletier E."/>
            <person name="Niang G."/>
            <person name="Scheremetjew M."/>
            <person name="Finn R."/>
            <person name="Kale V."/>
            <person name="Holt S."/>
            <person name="Cochrane G."/>
            <person name="Meng A."/>
            <person name="Brown T."/>
            <person name="Cohen L."/>
        </authorList>
    </citation>
    <scope>NUCLEOTIDE SEQUENCE</scope>
    <source>
        <strain evidence="2">OF101</strain>
    </source>
</reference>
<accession>A0A7S1W383</accession>
<proteinExistence type="predicted"/>
<evidence type="ECO:0000313" key="2">
    <source>
        <dbReference type="EMBL" id="CAD9146413.1"/>
    </source>
</evidence>
<gene>
    <name evidence="2" type="ORF">ACAT0790_LOCUS29560</name>
</gene>
<feature type="region of interest" description="Disordered" evidence="1">
    <location>
        <begin position="157"/>
        <end position="176"/>
    </location>
</feature>
<organism evidence="2">
    <name type="scientific">Alexandrium catenella</name>
    <name type="common">Red tide dinoflagellate</name>
    <name type="synonym">Gonyaulax catenella</name>
    <dbReference type="NCBI Taxonomy" id="2925"/>
    <lineage>
        <taxon>Eukaryota</taxon>
        <taxon>Sar</taxon>
        <taxon>Alveolata</taxon>
        <taxon>Dinophyceae</taxon>
        <taxon>Gonyaulacales</taxon>
        <taxon>Pyrocystaceae</taxon>
        <taxon>Alexandrium</taxon>
    </lineage>
</organism>
<protein>
    <submittedName>
        <fullName evidence="2">Uncharacterized protein</fullName>
    </submittedName>
</protein>